<organism evidence="1 2">
    <name type="scientific">Pangasius djambal</name>
    <dbReference type="NCBI Taxonomy" id="1691987"/>
    <lineage>
        <taxon>Eukaryota</taxon>
        <taxon>Metazoa</taxon>
        <taxon>Chordata</taxon>
        <taxon>Craniata</taxon>
        <taxon>Vertebrata</taxon>
        <taxon>Euteleostomi</taxon>
        <taxon>Actinopterygii</taxon>
        <taxon>Neopterygii</taxon>
        <taxon>Teleostei</taxon>
        <taxon>Ostariophysi</taxon>
        <taxon>Siluriformes</taxon>
        <taxon>Pangasiidae</taxon>
        <taxon>Pangasius</taxon>
    </lineage>
</organism>
<proteinExistence type="predicted"/>
<protein>
    <submittedName>
        <fullName evidence="1">Uncharacterized protein</fullName>
    </submittedName>
</protein>
<dbReference type="EMBL" id="CM040990">
    <property type="protein sequence ID" value="MCJ8741355.1"/>
    <property type="molecule type" value="Genomic_DNA"/>
</dbReference>
<reference evidence="1" key="1">
    <citation type="submission" date="2020-02" db="EMBL/GenBank/DDBJ databases">
        <title>Genome sequencing of the panga catfish, Pangasius djambal.</title>
        <authorList>
            <person name="Wen M."/>
            <person name="Zahm M."/>
            <person name="Roques C."/>
            <person name="Cabau C."/>
            <person name="Klopp C."/>
            <person name="Donnadieu C."/>
            <person name="Jouanno E."/>
            <person name="Avarre J.-C."/>
            <person name="Campet M."/>
            <person name="Ha T."/>
            <person name="Dugue R."/>
            <person name="Lampietro C."/>
            <person name="Louis A."/>
            <person name="Herpin A."/>
            <person name="Echchiki A."/>
            <person name="Berthelot C."/>
            <person name="Parey E."/>
            <person name="Roest-Crollius H."/>
            <person name="Braasch I."/>
            <person name="Postlethwait J.H."/>
            <person name="Bobe J."/>
            <person name="Montfort J."/>
            <person name="Bouchez O."/>
            <person name="Begum T."/>
            <person name="Schartl M."/>
            <person name="Gustiano R."/>
            <person name="Guiguen Y."/>
        </authorList>
    </citation>
    <scope>NUCLEOTIDE SEQUENCE</scope>
    <source>
        <strain evidence="1">Pdj_M5554</strain>
    </source>
</reference>
<sequence length="263" mass="29864">MLCDTVVLYHHVTGLVNVSRAAEIVHRASFKALRVKVYTRTYTMSVPRKTFKTFHFQRQEKKYHEHCCAPLCTASGKFNSCLSFHSFPSQSGLRTRWIANIRRDKFTITSHRKVCSRHFPPEQLKEPKSTGGRRRLAKTAVPLLSEWNGCTIPTPRPSVWERRENQVEAISLKDHDYCAAPSTTPASAPATRALVRSGADVGMSRRSGVQSVFQFIPKVFSGVEVRALCRTLEFFHSNLHTPCLHGARFVHRGIVMQEQVWAS</sequence>
<accession>A0ACC5YZQ1</accession>
<comment type="caution">
    <text evidence="1">The sequence shown here is derived from an EMBL/GenBank/DDBJ whole genome shotgun (WGS) entry which is preliminary data.</text>
</comment>
<gene>
    <name evidence="1" type="ORF">PDJAM_G00069720</name>
</gene>
<dbReference type="Proteomes" id="UP000830395">
    <property type="component" value="Chromosome 16"/>
</dbReference>
<name>A0ACC5YZQ1_9TELE</name>
<keyword evidence="2" id="KW-1185">Reference proteome</keyword>
<evidence type="ECO:0000313" key="1">
    <source>
        <dbReference type="EMBL" id="MCJ8741355.1"/>
    </source>
</evidence>
<evidence type="ECO:0000313" key="2">
    <source>
        <dbReference type="Proteomes" id="UP000830395"/>
    </source>
</evidence>